<accession>A0ABT1HWW6</accession>
<dbReference type="Proteomes" id="UP001205311">
    <property type="component" value="Unassembled WGS sequence"/>
</dbReference>
<gene>
    <name evidence="6" type="ORF">LX15_003738</name>
</gene>
<dbReference type="PANTHER" id="PTHR30055:SF234">
    <property type="entry name" value="HTH-TYPE TRANSCRIPTIONAL REGULATOR BETI"/>
    <property type="match status" value="1"/>
</dbReference>
<comment type="caution">
    <text evidence="6">The sequence shown here is derived from an EMBL/GenBank/DDBJ whole genome shotgun (WGS) entry which is preliminary data.</text>
</comment>
<dbReference type="SUPFAM" id="SSF46689">
    <property type="entry name" value="Homeodomain-like"/>
    <property type="match status" value="1"/>
</dbReference>
<dbReference type="InterPro" id="IPR050109">
    <property type="entry name" value="HTH-type_TetR-like_transc_reg"/>
</dbReference>
<keyword evidence="1" id="KW-0805">Transcription regulation</keyword>
<keyword evidence="3" id="KW-0804">Transcription</keyword>
<sequence>MTDTLKAGGTDRATRAQMIMDAAADLLLQHGYRRVTIDGVARAAGVGKGTVYLHWHSREELLLGVLLRESAELTDELVECLRTDPRDVLPHRMSPLAYLATYRRPLTRAMFTQDAGMIGRLLETEAGRQLQASKARLTEIYYRTLVDHGMVREELDLGQVVFGSISTAFGFFTVSGLVPMTPEMTVENRAAILAHVMRHAFETPDAENRPDLPVVAGKVADEYERFRDMCWAEAHGRGRETPA</sequence>
<feature type="domain" description="HTH tetR-type" evidence="5">
    <location>
        <begin position="13"/>
        <end position="73"/>
    </location>
</feature>
<dbReference type="Pfam" id="PF00440">
    <property type="entry name" value="TetR_N"/>
    <property type="match status" value="1"/>
</dbReference>
<protein>
    <submittedName>
        <fullName evidence="6">Transcriptional regulator, TetR family</fullName>
    </submittedName>
</protein>
<feature type="DNA-binding region" description="H-T-H motif" evidence="4">
    <location>
        <begin position="36"/>
        <end position="55"/>
    </location>
</feature>
<keyword evidence="7" id="KW-1185">Reference proteome</keyword>
<evidence type="ECO:0000256" key="1">
    <source>
        <dbReference type="ARBA" id="ARBA00023015"/>
    </source>
</evidence>
<dbReference type="PROSITE" id="PS50977">
    <property type="entry name" value="HTH_TETR_2"/>
    <property type="match status" value="1"/>
</dbReference>
<dbReference type="InterPro" id="IPR009057">
    <property type="entry name" value="Homeodomain-like_sf"/>
</dbReference>
<organism evidence="6 7">
    <name type="scientific">Streptoalloteichus tenebrarius (strain ATCC 17920 / DSM 40477 / JCM 4838 / CBS 697.72 / NBRC 16177 / NCIMB 11028 / NRRL B-12390 / A12253. 1 / ISP 5477)</name>
    <name type="common">Streptomyces tenebrarius</name>
    <dbReference type="NCBI Taxonomy" id="1933"/>
    <lineage>
        <taxon>Bacteria</taxon>
        <taxon>Bacillati</taxon>
        <taxon>Actinomycetota</taxon>
        <taxon>Actinomycetes</taxon>
        <taxon>Pseudonocardiales</taxon>
        <taxon>Pseudonocardiaceae</taxon>
        <taxon>Streptoalloteichus</taxon>
    </lineage>
</organism>
<dbReference type="PANTHER" id="PTHR30055">
    <property type="entry name" value="HTH-TYPE TRANSCRIPTIONAL REGULATOR RUTR"/>
    <property type="match status" value="1"/>
</dbReference>
<evidence type="ECO:0000313" key="7">
    <source>
        <dbReference type="Proteomes" id="UP001205311"/>
    </source>
</evidence>
<dbReference type="EMBL" id="JAMTCP010000022">
    <property type="protein sequence ID" value="MCP2260027.1"/>
    <property type="molecule type" value="Genomic_DNA"/>
</dbReference>
<evidence type="ECO:0000256" key="4">
    <source>
        <dbReference type="PROSITE-ProRule" id="PRU00335"/>
    </source>
</evidence>
<evidence type="ECO:0000256" key="2">
    <source>
        <dbReference type="ARBA" id="ARBA00023125"/>
    </source>
</evidence>
<keyword evidence="2 4" id="KW-0238">DNA-binding</keyword>
<evidence type="ECO:0000256" key="3">
    <source>
        <dbReference type="ARBA" id="ARBA00023163"/>
    </source>
</evidence>
<reference evidence="6 7" key="1">
    <citation type="submission" date="2022-06" db="EMBL/GenBank/DDBJ databases">
        <title>Genomic Encyclopedia of Archaeal and Bacterial Type Strains, Phase II (KMG-II): from individual species to whole genera.</title>
        <authorList>
            <person name="Goeker M."/>
        </authorList>
    </citation>
    <scope>NUCLEOTIDE SEQUENCE [LARGE SCALE GENOMIC DNA]</scope>
    <source>
        <strain evidence="6 7">DSM 40477</strain>
    </source>
</reference>
<dbReference type="PRINTS" id="PR00455">
    <property type="entry name" value="HTHTETR"/>
</dbReference>
<evidence type="ECO:0000259" key="5">
    <source>
        <dbReference type="PROSITE" id="PS50977"/>
    </source>
</evidence>
<evidence type="ECO:0000313" key="6">
    <source>
        <dbReference type="EMBL" id="MCP2260027.1"/>
    </source>
</evidence>
<dbReference type="RefSeq" id="WP_253670903.1">
    <property type="nucleotide sequence ID" value="NZ_JAMTCP010000022.1"/>
</dbReference>
<dbReference type="InterPro" id="IPR001647">
    <property type="entry name" value="HTH_TetR"/>
</dbReference>
<proteinExistence type="predicted"/>
<dbReference type="Gene3D" id="1.10.357.10">
    <property type="entry name" value="Tetracycline Repressor, domain 2"/>
    <property type="match status" value="1"/>
</dbReference>
<name>A0ABT1HWW6_STRSD</name>